<evidence type="ECO:0000256" key="1">
    <source>
        <dbReference type="SAM" id="Coils"/>
    </source>
</evidence>
<dbReference type="Gene3D" id="3.30.200.20">
    <property type="entry name" value="Phosphorylase Kinase, domain 1"/>
    <property type="match status" value="1"/>
</dbReference>
<proteinExistence type="predicted"/>
<dbReference type="SUPFAM" id="SSF56112">
    <property type="entry name" value="Protein kinase-like (PK-like)"/>
    <property type="match status" value="1"/>
</dbReference>
<accession>A0A077RT17</accession>
<keyword evidence="1" id="KW-0175">Coiled coil</keyword>
<protein>
    <recommendedName>
        <fullName evidence="3">Protein kinase domain-containing protein</fullName>
    </recommendedName>
</protein>
<evidence type="ECO:0008006" key="3">
    <source>
        <dbReference type="Google" id="ProtNLM"/>
    </source>
</evidence>
<evidence type="ECO:0000313" key="2">
    <source>
        <dbReference type="EMBL" id="CDM81488.1"/>
    </source>
</evidence>
<feature type="coiled-coil region" evidence="1">
    <location>
        <begin position="223"/>
        <end position="254"/>
    </location>
</feature>
<dbReference type="ExpressionAtlas" id="A0A077RT17">
    <property type="expression patterns" value="baseline"/>
</dbReference>
<dbReference type="AlphaFoldDB" id="A0A077RT17"/>
<sequence>MEYYFAGTSQPAWVGLKRDRSDGKLDATVTDKRHKCDDNSWKAVAAYAPTAGSKRAYQRSEDEIDPVFIDKRYKGNYWEDPAYAAVVRFGGRMRAMDDAFDNESERMRKDYAEQRAARLRELVRKNLISADACEPVWVGLKRGHERSDGKLDAAVMEKRHKCDDSSWKAVAAYAPAVGAKRSYQRSEDELDPVLIDKRYKGNYWEDPAYAVILRLRGGRKAMDDALDNRVERLIKELEDERAATLRELARSNLISCCKKKRRSTKWRQSAPILGDDDQCAPGGEGFAKRYRLGAELGRRAFGMTRHCEHAATGEALTCKTTRRKRLRRAANAEDVQREVEILRRMSARAAPWCGSARPARTPRACTW</sequence>
<dbReference type="HOGENOM" id="CLU_755256_0_0_1"/>
<reference evidence="2" key="1">
    <citation type="journal article" date="2014" name="Science">
        <title>Structural and functional partitioning of bread wheat chromosome 3B.</title>
        <authorList>
            <person name="Choulet F."/>
            <person name="Alberti A."/>
            <person name="Theil S."/>
            <person name="Glover N."/>
            <person name="Barbe V."/>
            <person name="Daron J."/>
            <person name="Pingault L."/>
            <person name="Sourdille P."/>
            <person name="Couloux A."/>
            <person name="Paux E."/>
            <person name="Leroy P."/>
            <person name="Mangenot S."/>
            <person name="Guilhot N."/>
            <person name="Le Gouis J."/>
            <person name="Balfourier F."/>
            <person name="Alaux M."/>
            <person name="Jamilloux V."/>
            <person name="Poulain J."/>
            <person name="Durand C."/>
            <person name="Bellec A."/>
            <person name="Gaspin C."/>
            <person name="Safar J."/>
            <person name="Dolezel J."/>
            <person name="Rogers J."/>
            <person name="Vandepoele K."/>
            <person name="Aury J.M."/>
            <person name="Mayer K."/>
            <person name="Berges H."/>
            <person name="Quesneville H."/>
            <person name="Wincker P."/>
            <person name="Feuillet C."/>
        </authorList>
    </citation>
    <scope>NUCLEOTIDE SEQUENCE</scope>
</reference>
<dbReference type="InterPro" id="IPR011009">
    <property type="entry name" value="Kinase-like_dom_sf"/>
</dbReference>
<name>A0A077RT17_WHEAT</name>
<gene>
    <name evidence="2" type="ORF">TRAES_3BF064700060CFD_c1</name>
</gene>
<organism evidence="2">
    <name type="scientific">Triticum aestivum</name>
    <name type="common">Wheat</name>
    <dbReference type="NCBI Taxonomy" id="4565"/>
    <lineage>
        <taxon>Eukaryota</taxon>
        <taxon>Viridiplantae</taxon>
        <taxon>Streptophyta</taxon>
        <taxon>Embryophyta</taxon>
        <taxon>Tracheophyta</taxon>
        <taxon>Spermatophyta</taxon>
        <taxon>Magnoliopsida</taxon>
        <taxon>Liliopsida</taxon>
        <taxon>Poales</taxon>
        <taxon>Poaceae</taxon>
        <taxon>BOP clade</taxon>
        <taxon>Pooideae</taxon>
        <taxon>Triticodae</taxon>
        <taxon>Triticeae</taxon>
        <taxon>Triticinae</taxon>
        <taxon>Triticum</taxon>
    </lineage>
</organism>
<dbReference type="EMBL" id="HG670306">
    <property type="protein sequence ID" value="CDM81488.1"/>
    <property type="molecule type" value="Genomic_DNA"/>
</dbReference>